<comment type="caution">
    <text evidence="1">The sequence shown here is derived from an EMBL/GenBank/DDBJ whole genome shotgun (WGS) entry which is preliminary data.</text>
</comment>
<sequence>MTTALNFRQLAVSLSGAFVAAMLFVSAAVGPLPIA</sequence>
<protein>
    <submittedName>
        <fullName evidence="1">Uncharacterized protein</fullName>
    </submittedName>
</protein>
<evidence type="ECO:0000313" key="2">
    <source>
        <dbReference type="Proteomes" id="UP000558192"/>
    </source>
</evidence>
<accession>A0A7X6BGC4</accession>
<evidence type="ECO:0000313" key="1">
    <source>
        <dbReference type="EMBL" id="NJC04882.1"/>
    </source>
</evidence>
<dbReference type="AlphaFoldDB" id="A0A7X6BGC4"/>
<keyword evidence="2" id="KW-1185">Reference proteome</keyword>
<name>A0A7X6BGC4_9SPHN</name>
<dbReference type="EMBL" id="JAATJC010000001">
    <property type="protein sequence ID" value="NJC04882.1"/>
    <property type="molecule type" value="Genomic_DNA"/>
</dbReference>
<organism evidence="1 2">
    <name type="scientific">Sphingomonas kaistensis</name>
    <dbReference type="NCBI Taxonomy" id="298708"/>
    <lineage>
        <taxon>Bacteria</taxon>
        <taxon>Pseudomonadati</taxon>
        <taxon>Pseudomonadota</taxon>
        <taxon>Alphaproteobacteria</taxon>
        <taxon>Sphingomonadales</taxon>
        <taxon>Sphingomonadaceae</taxon>
        <taxon>Sphingomonas</taxon>
    </lineage>
</organism>
<gene>
    <name evidence="1" type="ORF">GGQ97_000675</name>
</gene>
<proteinExistence type="predicted"/>
<dbReference type="Proteomes" id="UP000558192">
    <property type="component" value="Unassembled WGS sequence"/>
</dbReference>
<reference evidence="1 2" key="1">
    <citation type="submission" date="2020-03" db="EMBL/GenBank/DDBJ databases">
        <title>Genomic Encyclopedia of Type Strains, Phase IV (KMG-IV): sequencing the most valuable type-strain genomes for metagenomic binning, comparative biology and taxonomic classification.</title>
        <authorList>
            <person name="Goeker M."/>
        </authorList>
    </citation>
    <scope>NUCLEOTIDE SEQUENCE [LARGE SCALE GENOMIC DNA]</scope>
    <source>
        <strain evidence="1 2">DSM 16846</strain>
    </source>
</reference>